<dbReference type="PIRSF" id="PIRSF007056">
    <property type="entry name" value="UCP007056"/>
    <property type="match status" value="1"/>
</dbReference>
<evidence type="ECO:0000256" key="1">
    <source>
        <dbReference type="SAM" id="MobiDB-lite"/>
    </source>
</evidence>
<evidence type="ECO:0000313" key="3">
    <source>
        <dbReference type="Proteomes" id="UP000295097"/>
    </source>
</evidence>
<dbReference type="Gene3D" id="3.30.420.240">
    <property type="match status" value="1"/>
</dbReference>
<reference evidence="2 3" key="1">
    <citation type="submission" date="2019-03" db="EMBL/GenBank/DDBJ databases">
        <title>Freshwater and sediment microbial communities from various areas in North America, analyzing microbe dynamics in response to fracking.</title>
        <authorList>
            <person name="Lamendella R."/>
        </authorList>
    </citation>
    <scope>NUCLEOTIDE SEQUENCE [LARGE SCALE GENOMIC DNA]</scope>
    <source>
        <strain evidence="2 3">175.2</strain>
    </source>
</reference>
<dbReference type="Proteomes" id="UP000295097">
    <property type="component" value="Unassembled WGS sequence"/>
</dbReference>
<feature type="compositionally biased region" description="Basic and acidic residues" evidence="1">
    <location>
        <begin position="10"/>
        <end position="30"/>
    </location>
</feature>
<dbReference type="Gene3D" id="3.40.50.300">
    <property type="entry name" value="P-loop containing nucleotide triphosphate hydrolases"/>
    <property type="match status" value="1"/>
</dbReference>
<proteinExistence type="predicted"/>
<name>A0A4R3NTE4_9HYPH</name>
<dbReference type="EMBL" id="SMAR01000012">
    <property type="protein sequence ID" value="TCT39613.1"/>
    <property type="molecule type" value="Genomic_DNA"/>
</dbReference>
<keyword evidence="3" id="KW-1185">Reference proteome</keyword>
<comment type="caution">
    <text evidence="2">The sequence shown here is derived from an EMBL/GenBank/DDBJ whole genome shotgun (WGS) entry which is preliminary data.</text>
</comment>
<sequence>MKGKQNIPRGEWRDPILPREPDKLPEEWPRGADIPDELDPLADGVLMLHQSEWLEDESDLKACAKGRRTGITFAEALDDTLIAAAKRSAGGQNVFYIGDTKDKGREFIGYVAQFAKTVAKQLVSIEDSFFTDQKADGSTRQIASYVIRFASGFRVEALSSRPENIRGLQGVVVIDEAAFHKDVREVLDAVNALLIWGGKIRVISSHNGNLNPFNELLREARAGKVPFSVHEIPFTDAVTNGLYRRVCLIKGAEWTEEGEREWEGQIRNSYGVRTAKMRQELDAIPADAEGAALSRVQIEACMKQGIPVIRWACNDDFKNASDDVRTRAALDFCEKELKPVLDRLDKRRSHYFGEDFARKGDATVILPLELGRDLVRRAVAQVELRNVPFDQQREILFYIVDRLPRMSGGALDARGNGAYLAEKAAQRYGSNVVEVQLSDSWYKTEMPAYLEAFGDKTIVLPASEDTLTDHQALAYVNGYVKIPDNHRFKGTDGFDRHGDSAIAGALAYFATRQEIEIIEYTGAHETVDEGVKLFDDDETTGGGMLPELSGGLY</sequence>
<dbReference type="InterPro" id="IPR012036">
    <property type="entry name" value="Phage_Mu_Gp28"/>
</dbReference>
<feature type="region of interest" description="Disordered" evidence="1">
    <location>
        <begin position="1"/>
        <end position="32"/>
    </location>
</feature>
<dbReference type="AlphaFoldDB" id="A0A4R3NTE4"/>
<organism evidence="2 3">
    <name type="scientific">Martelella mediterranea</name>
    <dbReference type="NCBI Taxonomy" id="293089"/>
    <lineage>
        <taxon>Bacteria</taxon>
        <taxon>Pseudomonadati</taxon>
        <taxon>Pseudomonadota</taxon>
        <taxon>Alphaproteobacteria</taxon>
        <taxon>Hyphomicrobiales</taxon>
        <taxon>Aurantimonadaceae</taxon>
        <taxon>Martelella</taxon>
    </lineage>
</organism>
<gene>
    <name evidence="2" type="ORF">EDC90_1012111</name>
</gene>
<dbReference type="InterPro" id="IPR027417">
    <property type="entry name" value="P-loop_NTPase"/>
</dbReference>
<evidence type="ECO:0000313" key="2">
    <source>
        <dbReference type="EMBL" id="TCT39613.1"/>
    </source>
</evidence>
<dbReference type="RefSeq" id="WP_245511018.1">
    <property type="nucleotide sequence ID" value="NZ_SMAR01000012.1"/>
</dbReference>
<protein>
    <submittedName>
        <fullName evidence="2">Phage FluMu gp28-like protein</fullName>
    </submittedName>
</protein>
<accession>A0A4R3NTE4</accession>